<dbReference type="PANTHER" id="PTHR33383">
    <property type="entry name" value="MEMBRANE PROTEIN INSERTION EFFICIENCY FACTOR-RELATED"/>
    <property type="match status" value="1"/>
</dbReference>
<dbReference type="Pfam" id="PF01809">
    <property type="entry name" value="YidD"/>
    <property type="match status" value="1"/>
</dbReference>
<dbReference type="EMBL" id="MHLI01000001">
    <property type="protein sequence ID" value="OGZ06502.1"/>
    <property type="molecule type" value="Genomic_DNA"/>
</dbReference>
<organism evidence="2 3">
    <name type="scientific">Candidatus Lloydbacteria bacterium RIFCSPHIGHO2_01_FULL_49_22</name>
    <dbReference type="NCBI Taxonomy" id="1798658"/>
    <lineage>
        <taxon>Bacteria</taxon>
        <taxon>Candidatus Lloydiibacteriota</taxon>
    </lineage>
</organism>
<dbReference type="AlphaFoldDB" id="A0A1G2CZ58"/>
<evidence type="ECO:0000256" key="1">
    <source>
        <dbReference type="HAMAP-Rule" id="MF_00386"/>
    </source>
</evidence>
<dbReference type="NCBIfam" id="TIGR00278">
    <property type="entry name" value="membrane protein insertion efficiency factor YidD"/>
    <property type="match status" value="1"/>
</dbReference>
<comment type="caution">
    <text evidence="2">The sequence shown here is derived from an EMBL/GenBank/DDBJ whole genome shotgun (WGS) entry which is preliminary data.</text>
</comment>
<dbReference type="InterPro" id="IPR002696">
    <property type="entry name" value="Membr_insert_effic_factor_YidD"/>
</dbReference>
<dbReference type="PANTHER" id="PTHR33383:SF1">
    <property type="entry name" value="MEMBRANE PROTEIN INSERTION EFFICIENCY FACTOR-RELATED"/>
    <property type="match status" value="1"/>
</dbReference>
<dbReference type="GO" id="GO:0005886">
    <property type="term" value="C:plasma membrane"/>
    <property type="evidence" value="ECO:0007669"/>
    <property type="project" value="UniProtKB-SubCell"/>
</dbReference>
<dbReference type="SMART" id="SM01234">
    <property type="entry name" value="Haemolytic"/>
    <property type="match status" value="1"/>
</dbReference>
<comment type="function">
    <text evidence="1">Could be involved in insertion of integral membrane proteins into the membrane.</text>
</comment>
<reference evidence="2 3" key="1">
    <citation type="journal article" date="2016" name="Nat. Commun.">
        <title>Thousands of microbial genomes shed light on interconnected biogeochemical processes in an aquifer system.</title>
        <authorList>
            <person name="Anantharaman K."/>
            <person name="Brown C.T."/>
            <person name="Hug L.A."/>
            <person name="Sharon I."/>
            <person name="Castelle C.J."/>
            <person name="Probst A.J."/>
            <person name="Thomas B.C."/>
            <person name="Singh A."/>
            <person name="Wilkins M.J."/>
            <person name="Karaoz U."/>
            <person name="Brodie E.L."/>
            <person name="Williams K.H."/>
            <person name="Hubbard S.S."/>
            <person name="Banfield J.F."/>
        </authorList>
    </citation>
    <scope>NUCLEOTIDE SEQUENCE [LARGE SCALE GENOMIC DNA]</scope>
</reference>
<evidence type="ECO:0000313" key="2">
    <source>
        <dbReference type="EMBL" id="OGZ06502.1"/>
    </source>
</evidence>
<comment type="similarity">
    <text evidence="1">Belongs to the UPF0161 family.</text>
</comment>
<name>A0A1G2CZ58_9BACT</name>
<protein>
    <recommendedName>
        <fullName evidence="1">Putative membrane protein insertion efficiency factor</fullName>
    </recommendedName>
</protein>
<keyword evidence="1" id="KW-0472">Membrane</keyword>
<gene>
    <name evidence="2" type="ORF">A2845_00045</name>
</gene>
<accession>A0A1G2CZ58</accession>
<sequence>MKYFKKPFLLLIRGYQHTLSPDRGWIRVIVPMGATCTMYPSCSEYAYQAIDKYGVFRGSYKSLFRLLRCHPYQKKLIDEP</sequence>
<dbReference type="HAMAP" id="MF_00386">
    <property type="entry name" value="UPF0161_YidD"/>
    <property type="match status" value="1"/>
</dbReference>
<evidence type="ECO:0000313" key="3">
    <source>
        <dbReference type="Proteomes" id="UP000177122"/>
    </source>
</evidence>
<proteinExistence type="inferred from homology"/>
<dbReference type="Proteomes" id="UP000177122">
    <property type="component" value="Unassembled WGS sequence"/>
</dbReference>
<comment type="subcellular location">
    <subcellularLocation>
        <location evidence="1">Cell membrane</location>
        <topology evidence="1">Peripheral membrane protein</topology>
        <orientation evidence="1">Cytoplasmic side</orientation>
    </subcellularLocation>
</comment>
<keyword evidence="1" id="KW-1003">Cell membrane</keyword>